<dbReference type="InterPro" id="IPR000209">
    <property type="entry name" value="Peptidase_S8/S53_dom"/>
</dbReference>
<evidence type="ECO:0000256" key="7">
    <source>
        <dbReference type="PROSITE-ProRule" id="PRU01240"/>
    </source>
</evidence>
<sequence length="857" mass="88405">MYCHEVRDYTFILFLFLSRNMRLSILLGACLAAAPSLAQSGWNNTSIRPVSNGDTVDVAPGVVVFGGPGGGFFTVNGGAAIPIAAGATVTANQGSEDPAPTSEPPTSEPPTSEPPTSTQPTSSQPPTGTPKPYMIFPADGADTAAFLTTLQDLVKPEVPQVVDILDTGSNSNTTLMWVANLTDTQLKEVQGNSAIDGTMENANLTATAPAEEAEGQTVTPPKQKRRSLYDIARRAVINVDTDDFDLIQLSTAEGSQPGTTYDYDETAGTGISVYVIESDILMDHDEFTGGGRTTRKITVPDMTGGGLRGERAEFHGTCAASKAVGNTAGSAPKADFVAVDMTNDDVATLIAAFAMIGQDVAQKGLKGKAVISCSLTASEDSITEMGIARLRRVLGVLVSLDVPIILSAGNYGGDINTYPPMLADELPLITVGAVDDKGEIASWSQGGSLLTTAAGGVGIVCATNEAPDAYRIQQGTSFAAPLVAGMVAYWLGHPDYTEAFPASQVAQAAKDSVTSLHWARVEGGYNVAYNGAHECVDDSASESEGSTTPTRRRVMLEARQAAGNTTLGLGGILAASCPLPPSSSSSSSVITVVPTTFSTVTSTASATSTAAAETSAPAIEPMYCYSFDPACYGWCCPDEPGGTCSSEFPGKQGCRCDSAQQPAPAAAENMTEEEVINNMGIASPLDLSDMPSGPAATNSEEALVHSLVAAARATIAKVDPYNQKTYQVGAAALSADGHTIFTGVNVTHFNGGPCAELVVLGTAAAAGSGEPGRLTHMVAVRHDGVSVLSPCGRCRQVMLDLHPGIKVIVDTRPPGAAAGRGESGSEGGGLGSLRVVGIEELLPFAYRKLDWSGAPSR</sequence>
<feature type="compositionally biased region" description="Low complexity" evidence="8">
    <location>
        <begin position="114"/>
        <end position="126"/>
    </location>
</feature>
<dbReference type="PROSITE" id="PS00138">
    <property type="entry name" value="SUBTILASE_SER"/>
    <property type="match status" value="1"/>
</dbReference>
<name>A0AAD9SKB1_PHOAM</name>
<keyword evidence="5" id="KW-0720">Serine protease</keyword>
<dbReference type="GO" id="GO:0019239">
    <property type="term" value="F:deaminase activity"/>
    <property type="evidence" value="ECO:0007669"/>
    <property type="project" value="UniProtKB-ARBA"/>
</dbReference>
<evidence type="ECO:0000259" key="9">
    <source>
        <dbReference type="PROSITE" id="PS51747"/>
    </source>
</evidence>
<dbReference type="Pfam" id="PF00082">
    <property type="entry name" value="Peptidase_S8"/>
    <property type="match status" value="1"/>
</dbReference>
<protein>
    <recommendedName>
        <fullName evidence="9">CMP/dCMP-type deaminase domain-containing protein</fullName>
    </recommendedName>
</protein>
<dbReference type="GO" id="GO:0006508">
    <property type="term" value="P:proteolysis"/>
    <property type="evidence" value="ECO:0007669"/>
    <property type="project" value="UniProtKB-KW"/>
</dbReference>
<proteinExistence type="inferred from homology"/>
<evidence type="ECO:0000256" key="3">
    <source>
        <dbReference type="ARBA" id="ARBA00022723"/>
    </source>
</evidence>
<evidence type="ECO:0000256" key="5">
    <source>
        <dbReference type="ARBA" id="ARBA00022825"/>
    </source>
</evidence>
<comment type="caution">
    <text evidence="7">Lacks conserved residue(s) required for the propagation of feature annotation.</text>
</comment>
<dbReference type="PANTHER" id="PTHR43806">
    <property type="entry name" value="PEPTIDASE S8"/>
    <property type="match status" value="1"/>
</dbReference>
<feature type="domain" description="CMP/dCMP-type deaminase" evidence="9">
    <location>
        <begin position="697"/>
        <end position="849"/>
    </location>
</feature>
<evidence type="ECO:0000313" key="11">
    <source>
        <dbReference type="Proteomes" id="UP001265746"/>
    </source>
</evidence>
<dbReference type="InterPro" id="IPR015500">
    <property type="entry name" value="Peptidase_S8_subtilisin-rel"/>
</dbReference>
<dbReference type="InterPro" id="IPR036852">
    <property type="entry name" value="Peptidase_S8/S53_dom_sf"/>
</dbReference>
<dbReference type="GO" id="GO:0016814">
    <property type="term" value="F:hydrolase activity, acting on carbon-nitrogen (but not peptide) bonds, in cyclic amidines"/>
    <property type="evidence" value="ECO:0007669"/>
    <property type="project" value="UniProtKB-ARBA"/>
</dbReference>
<keyword evidence="3" id="KW-0479">Metal-binding</keyword>
<evidence type="ECO:0000256" key="2">
    <source>
        <dbReference type="ARBA" id="ARBA00022670"/>
    </source>
</evidence>
<comment type="caution">
    <text evidence="10">The sequence shown here is derived from an EMBL/GenBank/DDBJ whole genome shotgun (WGS) entry which is preliminary data.</text>
</comment>
<dbReference type="InterPro" id="IPR050131">
    <property type="entry name" value="Peptidase_S8_subtilisin-like"/>
</dbReference>
<keyword evidence="4" id="KW-0378">Hydrolase</keyword>
<dbReference type="InterPro" id="IPR016192">
    <property type="entry name" value="APOBEC/CMP_deaminase_Zn-bd"/>
</dbReference>
<keyword evidence="6" id="KW-0862">Zinc</keyword>
<evidence type="ECO:0000256" key="1">
    <source>
        <dbReference type="ARBA" id="ARBA00011073"/>
    </source>
</evidence>
<keyword evidence="2" id="KW-0645">Protease</keyword>
<evidence type="ECO:0000256" key="8">
    <source>
        <dbReference type="SAM" id="MobiDB-lite"/>
    </source>
</evidence>
<dbReference type="Gene3D" id="3.40.50.200">
    <property type="entry name" value="Peptidase S8/S53 domain"/>
    <property type="match status" value="1"/>
</dbReference>
<feature type="region of interest" description="Disordered" evidence="8">
    <location>
        <begin position="90"/>
        <end position="136"/>
    </location>
</feature>
<evidence type="ECO:0000256" key="4">
    <source>
        <dbReference type="ARBA" id="ARBA00022801"/>
    </source>
</evidence>
<dbReference type="PANTHER" id="PTHR43806:SF11">
    <property type="entry name" value="CEREVISIN-RELATED"/>
    <property type="match status" value="1"/>
</dbReference>
<dbReference type="Proteomes" id="UP001265746">
    <property type="component" value="Unassembled WGS sequence"/>
</dbReference>
<dbReference type="SUPFAM" id="SSF52743">
    <property type="entry name" value="Subtilisin-like"/>
    <property type="match status" value="1"/>
</dbReference>
<dbReference type="SUPFAM" id="SSF53927">
    <property type="entry name" value="Cytidine deaminase-like"/>
    <property type="match status" value="1"/>
</dbReference>
<dbReference type="InterPro" id="IPR002125">
    <property type="entry name" value="CMP_dCMP_dom"/>
</dbReference>
<dbReference type="PROSITE" id="PS51892">
    <property type="entry name" value="SUBTILASE"/>
    <property type="match status" value="1"/>
</dbReference>
<organism evidence="10 11">
    <name type="scientific">Phomopsis amygdali</name>
    <name type="common">Fusicoccum amygdali</name>
    <dbReference type="NCBI Taxonomy" id="1214568"/>
    <lineage>
        <taxon>Eukaryota</taxon>
        <taxon>Fungi</taxon>
        <taxon>Dikarya</taxon>
        <taxon>Ascomycota</taxon>
        <taxon>Pezizomycotina</taxon>
        <taxon>Sordariomycetes</taxon>
        <taxon>Sordariomycetidae</taxon>
        <taxon>Diaporthales</taxon>
        <taxon>Diaporthaceae</taxon>
        <taxon>Diaporthe</taxon>
    </lineage>
</organism>
<evidence type="ECO:0000256" key="6">
    <source>
        <dbReference type="ARBA" id="ARBA00022833"/>
    </source>
</evidence>
<dbReference type="AlphaFoldDB" id="A0AAD9SKB1"/>
<dbReference type="Gene3D" id="3.40.140.10">
    <property type="entry name" value="Cytidine Deaminase, domain 2"/>
    <property type="match status" value="1"/>
</dbReference>
<dbReference type="EMBL" id="JAUJFL010000002">
    <property type="protein sequence ID" value="KAK2609432.1"/>
    <property type="molecule type" value="Genomic_DNA"/>
</dbReference>
<comment type="similarity">
    <text evidence="1 7">Belongs to the peptidase S8 family.</text>
</comment>
<dbReference type="PROSITE" id="PS51747">
    <property type="entry name" value="CYT_DCMP_DEAMINASES_2"/>
    <property type="match status" value="1"/>
</dbReference>
<dbReference type="CDD" id="cd01283">
    <property type="entry name" value="cytidine_deaminase"/>
    <property type="match status" value="1"/>
</dbReference>
<keyword evidence="11" id="KW-1185">Reference proteome</keyword>
<accession>A0AAD9SKB1</accession>
<dbReference type="GO" id="GO:0008270">
    <property type="term" value="F:zinc ion binding"/>
    <property type="evidence" value="ECO:0007669"/>
    <property type="project" value="InterPro"/>
</dbReference>
<dbReference type="InterPro" id="IPR016193">
    <property type="entry name" value="Cytidine_deaminase-like"/>
</dbReference>
<dbReference type="Pfam" id="PF00383">
    <property type="entry name" value="dCMP_cyt_deam_1"/>
    <property type="match status" value="1"/>
</dbReference>
<gene>
    <name evidence="10" type="ORF">N8I77_002929</name>
</gene>
<reference evidence="10" key="1">
    <citation type="submission" date="2023-06" db="EMBL/GenBank/DDBJ databases">
        <authorList>
            <person name="Noh H."/>
        </authorList>
    </citation>
    <scope>NUCLEOTIDE SEQUENCE</scope>
    <source>
        <strain evidence="10">DUCC20226</strain>
    </source>
</reference>
<dbReference type="GO" id="GO:0006139">
    <property type="term" value="P:nucleobase-containing compound metabolic process"/>
    <property type="evidence" value="ECO:0007669"/>
    <property type="project" value="UniProtKB-ARBA"/>
</dbReference>
<dbReference type="GO" id="GO:0004252">
    <property type="term" value="F:serine-type endopeptidase activity"/>
    <property type="evidence" value="ECO:0007669"/>
    <property type="project" value="InterPro"/>
</dbReference>
<feature type="compositionally biased region" description="Pro residues" evidence="8">
    <location>
        <begin position="101"/>
        <end position="113"/>
    </location>
</feature>
<dbReference type="PRINTS" id="PR00723">
    <property type="entry name" value="SUBTILISIN"/>
</dbReference>
<dbReference type="InterPro" id="IPR023828">
    <property type="entry name" value="Peptidase_S8_Ser-AS"/>
</dbReference>
<dbReference type="PROSITE" id="PS00903">
    <property type="entry name" value="CYT_DCMP_DEAMINASES_1"/>
    <property type="match status" value="1"/>
</dbReference>
<evidence type="ECO:0000313" key="10">
    <source>
        <dbReference type="EMBL" id="KAK2609432.1"/>
    </source>
</evidence>